<dbReference type="InterPro" id="IPR000315">
    <property type="entry name" value="Znf_B-box"/>
</dbReference>
<proteinExistence type="predicted"/>
<reference evidence="4 5" key="1">
    <citation type="submission" date="2012-05" db="EMBL/GenBank/DDBJ databases">
        <title>Recombination and specialization in a pathogen metapopulation.</title>
        <authorList>
            <person name="Gardiner A."/>
            <person name="Kemen E."/>
            <person name="Schultz-Larsen T."/>
            <person name="MacLean D."/>
            <person name="Van Oosterhout C."/>
            <person name="Jones J.D.G."/>
        </authorList>
    </citation>
    <scope>NUCLEOTIDE SEQUENCE [LARGE SCALE GENOMIC DNA]</scope>
    <source>
        <strain evidence="4 5">Ac Nc2</strain>
    </source>
</reference>
<dbReference type="PROSITE" id="PS50119">
    <property type="entry name" value="ZF_BBOX"/>
    <property type="match status" value="1"/>
</dbReference>
<feature type="compositionally biased region" description="Basic and acidic residues" evidence="2">
    <location>
        <begin position="18"/>
        <end position="32"/>
    </location>
</feature>
<comment type="caution">
    <text evidence="4">The sequence shown here is derived from an EMBL/GenBank/DDBJ whole genome shotgun (WGS) entry which is preliminary data.</text>
</comment>
<feature type="region of interest" description="Disordered" evidence="2">
    <location>
        <begin position="227"/>
        <end position="310"/>
    </location>
</feature>
<dbReference type="Proteomes" id="UP000053237">
    <property type="component" value="Unassembled WGS sequence"/>
</dbReference>
<organism evidence="4 5">
    <name type="scientific">Albugo candida</name>
    <dbReference type="NCBI Taxonomy" id="65357"/>
    <lineage>
        <taxon>Eukaryota</taxon>
        <taxon>Sar</taxon>
        <taxon>Stramenopiles</taxon>
        <taxon>Oomycota</taxon>
        <taxon>Peronosporomycetes</taxon>
        <taxon>Albuginales</taxon>
        <taxon>Albuginaceae</taxon>
        <taxon>Albugo</taxon>
    </lineage>
</organism>
<dbReference type="OrthoDB" id="164085at2759"/>
<dbReference type="GO" id="GO:0008270">
    <property type="term" value="F:zinc ion binding"/>
    <property type="evidence" value="ECO:0007669"/>
    <property type="project" value="UniProtKB-KW"/>
</dbReference>
<dbReference type="AlphaFoldDB" id="A0A024G052"/>
<evidence type="ECO:0000313" key="5">
    <source>
        <dbReference type="Proteomes" id="UP000053237"/>
    </source>
</evidence>
<dbReference type="EMBL" id="CAIX01000004">
    <property type="protein sequence ID" value="CCI39898.1"/>
    <property type="molecule type" value="Genomic_DNA"/>
</dbReference>
<feature type="compositionally biased region" description="Polar residues" evidence="2">
    <location>
        <begin position="251"/>
        <end position="261"/>
    </location>
</feature>
<evidence type="ECO:0000259" key="3">
    <source>
        <dbReference type="PROSITE" id="PS50119"/>
    </source>
</evidence>
<dbReference type="InParanoid" id="A0A024G052"/>
<evidence type="ECO:0000256" key="1">
    <source>
        <dbReference type="PROSITE-ProRule" id="PRU00024"/>
    </source>
</evidence>
<keyword evidence="1" id="KW-0863">Zinc-finger</keyword>
<keyword evidence="1" id="KW-0862">Zinc</keyword>
<feature type="domain" description="B box-type" evidence="3">
    <location>
        <begin position="121"/>
        <end position="167"/>
    </location>
</feature>
<dbReference type="CDD" id="cd19757">
    <property type="entry name" value="Bbox1"/>
    <property type="match status" value="1"/>
</dbReference>
<protein>
    <recommendedName>
        <fullName evidence="3">B box-type domain-containing protein</fullName>
    </recommendedName>
</protein>
<evidence type="ECO:0000256" key="2">
    <source>
        <dbReference type="SAM" id="MobiDB-lite"/>
    </source>
</evidence>
<keyword evidence="1" id="KW-0479">Metal-binding</keyword>
<evidence type="ECO:0000313" key="4">
    <source>
        <dbReference type="EMBL" id="CCI39898.1"/>
    </source>
</evidence>
<feature type="region of interest" description="Disordered" evidence="2">
    <location>
        <begin position="1"/>
        <end position="32"/>
    </location>
</feature>
<name>A0A024G052_9STRA</name>
<keyword evidence="5" id="KW-1185">Reference proteome</keyword>
<gene>
    <name evidence="4" type="ORF">BN9_006820</name>
</gene>
<accession>A0A024G052</accession>
<sequence>MNSPARSPENFPHANIRHTKESKQSEVASRHMKTEIPNSLRRVWYEEISQSFQDFQQRYYSELRDLGIARCHPCERKGISKGAKTCCNAPKCPYYQEKLCRECFDCIHPMNDSQLRSHVQILSIICPLCRLAKVSCWCQDCDLSFCTDCFNAVHVVQRVSEHNKVNLESGVPAYLFIKADWAHYFRNVMVKLIEHGQTSNSRYHLIHDDAGRDIICLNDSDEEECDEAKQDGNVDITDSTQMPPENEDKSSPTVETHNMCSSGIGRLNSHSHERIGAVVSGQDENDTRKTSFISGMVGQSGGDKTSHYSINTSNLQNMTPIQNTSEKYLSRRPISLKPRSSCTNVVQSSLNNAGAISRISAMPSQYVFEQDRAINRDTGVTQSGGWLNNGTPRFLESPYSMQVSTTINSPGVTTFQLNSTPSVVPMDNVAAAFMPTGKCQPAPTSPIVTEDLLYENYNKTNAAVSQVEQSIMLSNQQIMKLSRCNILHAQQLMKQFKQTQRKLRVLIMSRDICVVNIILQSPRVMQNIHQLRLQTLSDVAQVTSSCHQKCAHLAEQMQLGETHLVGLNQKMEELVNHDFSLPGYHKKVLELHQKIEEIQHSLVTWKTEREHELVRIVHYSRQIRDLLKQQFQRHQTGSSVTATSTFPMMGTDSLN</sequence>